<gene>
    <name evidence="5" type="ORF">AVL62_15185</name>
</gene>
<dbReference type="PANTHER" id="PTHR21294">
    <property type="entry name" value="ELECTRON TRANSFER FLAVOPROTEIN BETA-SUBUNIT"/>
    <property type="match status" value="1"/>
</dbReference>
<evidence type="ECO:0000313" key="6">
    <source>
        <dbReference type="Proteomes" id="UP000054837"/>
    </source>
</evidence>
<evidence type="ECO:0000259" key="4">
    <source>
        <dbReference type="SMART" id="SM00893"/>
    </source>
</evidence>
<dbReference type="Pfam" id="PF01012">
    <property type="entry name" value="ETF"/>
    <property type="match status" value="1"/>
</dbReference>
<evidence type="ECO:0000313" key="5">
    <source>
        <dbReference type="EMBL" id="KUG57133.1"/>
    </source>
</evidence>
<dbReference type="Gene3D" id="3.40.50.620">
    <property type="entry name" value="HUPs"/>
    <property type="match status" value="1"/>
</dbReference>
<dbReference type="PIRSF" id="PIRSF000090">
    <property type="entry name" value="Beta-ETF"/>
    <property type="match status" value="1"/>
</dbReference>
<accession>A0A0W8IB06</accession>
<evidence type="ECO:0000256" key="2">
    <source>
        <dbReference type="ARBA" id="ARBA00011355"/>
    </source>
</evidence>
<protein>
    <submittedName>
        <fullName evidence="5">Electron transfer flavoprotein subunit alpha</fullName>
    </submittedName>
</protein>
<dbReference type="GO" id="GO:0009055">
    <property type="term" value="F:electron transfer activity"/>
    <property type="evidence" value="ECO:0007669"/>
    <property type="project" value="InterPro"/>
</dbReference>
<feature type="domain" description="Electron transfer flavoprotein alpha/beta-subunit N-terminal" evidence="4">
    <location>
        <begin position="24"/>
        <end position="217"/>
    </location>
</feature>
<comment type="cofactor">
    <cofactor evidence="1">
        <name>FAD</name>
        <dbReference type="ChEBI" id="CHEBI:57692"/>
    </cofactor>
</comment>
<dbReference type="InterPro" id="IPR012255">
    <property type="entry name" value="ETF_b"/>
</dbReference>
<evidence type="ECO:0000256" key="3">
    <source>
        <dbReference type="ARBA" id="ARBA00025649"/>
    </source>
</evidence>
<evidence type="ECO:0000256" key="1">
    <source>
        <dbReference type="ARBA" id="ARBA00001974"/>
    </source>
</evidence>
<name>A0A0W8IB06_9MICO</name>
<comment type="caution">
    <text evidence="5">The sequence shown here is derived from an EMBL/GenBank/DDBJ whole genome shotgun (WGS) entry which is preliminary data.</text>
</comment>
<dbReference type="OrthoDB" id="9781325at2"/>
<dbReference type="SMART" id="SM00893">
    <property type="entry name" value="ETF"/>
    <property type="match status" value="1"/>
</dbReference>
<comment type="subunit">
    <text evidence="2">Heterodimer of an alpha and a beta subunit.</text>
</comment>
<organism evidence="5 6">
    <name type="scientific">Serinicoccus chungangensis</name>
    <dbReference type="NCBI Taxonomy" id="767452"/>
    <lineage>
        <taxon>Bacteria</taxon>
        <taxon>Bacillati</taxon>
        <taxon>Actinomycetota</taxon>
        <taxon>Actinomycetes</taxon>
        <taxon>Micrococcales</taxon>
        <taxon>Ornithinimicrobiaceae</taxon>
        <taxon>Serinicoccus</taxon>
    </lineage>
</organism>
<sequence>MTDVLVCVKRVPDTSGEVVLTADGSGVDGRYAGWTMSSHEECAVEIAVAVAGDTGGSVTVLTLGDDDSVEQLRAALAVGADEAVRIDAVADDYGPADVATAIAEVVRAREAEGRPFDLVLVGNDAADTGDHQVGIRLAHLLDRPVVAGAQEVAVSGDRLDVRSSVSGPTEVFDVPLPAVLTIWEGGVEPRYPNISGRMRAKKARIEVLEPSGAPQGSGRLGLRVLPPPESDVEVLGEGKAAAPRLVDVLRELGVVR</sequence>
<dbReference type="SUPFAM" id="SSF52402">
    <property type="entry name" value="Adenine nucleotide alpha hydrolases-like"/>
    <property type="match status" value="1"/>
</dbReference>
<comment type="function">
    <text evidence="3">The electron transfer flavoprotein serves as a specific electron acceptor for other dehydrogenases. It transfers the electrons to the main respiratory chain via ETF-ubiquinone oxidoreductase (ETF dehydrogenase).</text>
</comment>
<reference evidence="5 6" key="1">
    <citation type="submission" date="2015-12" db="EMBL/GenBank/DDBJ databases">
        <title>Serinicoccus chungangenesis strain CD08_5 genome sequencing and assembly.</title>
        <authorList>
            <person name="Chander A.M."/>
            <person name="Kaur G."/>
            <person name="Nair G.R."/>
            <person name="Dhawan D.K."/>
            <person name="Kochhar R.K."/>
            <person name="Mayilraj S."/>
            <person name="Bhadada S.K."/>
        </authorList>
    </citation>
    <scope>NUCLEOTIDE SEQUENCE [LARGE SCALE GENOMIC DNA]</scope>
    <source>
        <strain evidence="5 6">CD08_5</strain>
    </source>
</reference>
<proteinExistence type="predicted"/>
<dbReference type="Proteomes" id="UP000054837">
    <property type="component" value="Unassembled WGS sequence"/>
</dbReference>
<dbReference type="STRING" id="767452.AVL62_15185"/>
<dbReference type="InterPro" id="IPR014729">
    <property type="entry name" value="Rossmann-like_a/b/a_fold"/>
</dbReference>
<dbReference type="RefSeq" id="WP_058890419.1">
    <property type="nucleotide sequence ID" value="NZ_LQBL01000008.1"/>
</dbReference>
<dbReference type="AlphaFoldDB" id="A0A0W8IB06"/>
<dbReference type="InterPro" id="IPR014730">
    <property type="entry name" value="ETF_a/b_N"/>
</dbReference>
<keyword evidence="6" id="KW-1185">Reference proteome</keyword>
<dbReference type="EMBL" id="LQBL01000008">
    <property type="protein sequence ID" value="KUG57133.1"/>
    <property type="molecule type" value="Genomic_DNA"/>
</dbReference>